<evidence type="ECO:0000313" key="5">
    <source>
        <dbReference type="EMBL" id="SDE85278.1"/>
    </source>
</evidence>
<dbReference type="InterPro" id="IPR029069">
    <property type="entry name" value="HotDog_dom_sf"/>
</dbReference>
<proteinExistence type="inferred from homology"/>
<evidence type="ECO:0000256" key="2">
    <source>
        <dbReference type="ARBA" id="ARBA00022801"/>
    </source>
</evidence>
<dbReference type="Gene3D" id="3.10.129.10">
    <property type="entry name" value="Hotdog Thioesterase"/>
    <property type="match status" value="1"/>
</dbReference>
<evidence type="ECO:0000256" key="1">
    <source>
        <dbReference type="ARBA" id="ARBA00005953"/>
    </source>
</evidence>
<dbReference type="NCBIfam" id="TIGR00051">
    <property type="entry name" value="YbgC/FadM family acyl-CoA thioesterase"/>
    <property type="match status" value="1"/>
</dbReference>
<dbReference type="GO" id="GO:0047617">
    <property type="term" value="F:fatty acyl-CoA hydrolase activity"/>
    <property type="evidence" value="ECO:0007669"/>
    <property type="project" value="TreeGrafter"/>
</dbReference>
<evidence type="ECO:0000259" key="4">
    <source>
        <dbReference type="Pfam" id="PF03061"/>
    </source>
</evidence>
<feature type="domain" description="Thioesterase" evidence="4">
    <location>
        <begin position="37"/>
        <end position="118"/>
    </location>
</feature>
<keyword evidence="6" id="KW-1185">Reference proteome</keyword>
<dbReference type="Pfam" id="PF03061">
    <property type="entry name" value="4HBT"/>
    <property type="match status" value="1"/>
</dbReference>
<accession>A0A1G7GAV3</accession>
<dbReference type="PANTHER" id="PTHR31793:SF37">
    <property type="entry name" value="ACYL-COA THIOESTER HYDROLASE YBGC"/>
    <property type="match status" value="1"/>
</dbReference>
<dbReference type="SUPFAM" id="SSF54637">
    <property type="entry name" value="Thioesterase/thiol ester dehydrase-isomerase"/>
    <property type="match status" value="1"/>
</dbReference>
<dbReference type="InterPro" id="IPR008272">
    <property type="entry name" value="HB-CoA_thioesterase_AS"/>
</dbReference>
<dbReference type="PROSITE" id="PS01328">
    <property type="entry name" value="4HBCOA_THIOESTERASE"/>
    <property type="match status" value="1"/>
</dbReference>
<dbReference type="InterPro" id="IPR050563">
    <property type="entry name" value="4-hydroxybenzoyl-CoA_TE"/>
</dbReference>
<evidence type="ECO:0000256" key="3">
    <source>
        <dbReference type="SAM" id="MobiDB-lite"/>
    </source>
</evidence>
<name>A0A1G7GAV3_9PROT</name>
<gene>
    <name evidence="5" type="ORF">SAMN05421720_11412</name>
</gene>
<dbReference type="Proteomes" id="UP000199412">
    <property type="component" value="Unassembled WGS sequence"/>
</dbReference>
<dbReference type="FunFam" id="3.10.129.10:FF:000004">
    <property type="entry name" value="Tol-pal system-associated acyl-CoA thioesterase"/>
    <property type="match status" value="1"/>
</dbReference>
<keyword evidence="2 5" id="KW-0378">Hydrolase</keyword>
<evidence type="ECO:0000313" key="6">
    <source>
        <dbReference type="Proteomes" id="UP000199412"/>
    </source>
</evidence>
<dbReference type="InterPro" id="IPR006683">
    <property type="entry name" value="Thioestr_dom"/>
</dbReference>
<dbReference type="STRING" id="69960.SAMN05421720_11412"/>
<dbReference type="RefSeq" id="WP_092787616.1">
    <property type="nucleotide sequence ID" value="NZ_FNAP01000014.1"/>
</dbReference>
<sequence length="169" mass="19027">MTFDVPLQGGPAPDGGVMRDGVHVFPVRVYYEYTDAGGIVYHADYLRFAERARTEMMRLFGQNHQDLMERTGLVFAVAHCEMTFHRPARLDDLVWVETRLTEVGGASMRLRQDIRRDATLLVGLRLRLAMMTTQGRAGRIPQGLRQTLWDHMTGRPDGGAPDPSDAPET</sequence>
<dbReference type="OrthoDB" id="9808429at2"/>
<comment type="similarity">
    <text evidence="1">Belongs to the 4-hydroxybenzoyl-CoA thioesterase family.</text>
</comment>
<dbReference type="InterPro" id="IPR006684">
    <property type="entry name" value="YbgC/YbaW"/>
</dbReference>
<dbReference type="CDD" id="cd00586">
    <property type="entry name" value="4HBT"/>
    <property type="match status" value="1"/>
</dbReference>
<dbReference type="EMBL" id="FNAP01000014">
    <property type="protein sequence ID" value="SDE85278.1"/>
    <property type="molecule type" value="Genomic_DNA"/>
</dbReference>
<feature type="region of interest" description="Disordered" evidence="3">
    <location>
        <begin position="149"/>
        <end position="169"/>
    </location>
</feature>
<dbReference type="AlphaFoldDB" id="A0A1G7GAV3"/>
<protein>
    <submittedName>
        <fullName evidence="5">Acyl-CoA thioester hydrolase</fullName>
    </submittedName>
</protein>
<dbReference type="PANTHER" id="PTHR31793">
    <property type="entry name" value="4-HYDROXYBENZOYL-COA THIOESTERASE FAMILY MEMBER"/>
    <property type="match status" value="1"/>
</dbReference>
<reference evidence="5 6" key="1">
    <citation type="submission" date="2016-10" db="EMBL/GenBank/DDBJ databases">
        <authorList>
            <person name="de Groot N.N."/>
        </authorList>
    </citation>
    <scope>NUCLEOTIDE SEQUENCE [LARGE SCALE GENOMIC DNA]</scope>
    <source>
        <strain evidence="5 6">ATCC 700224</strain>
    </source>
</reference>
<organism evidence="5 6">
    <name type="scientific">Rhodospira trueperi</name>
    <dbReference type="NCBI Taxonomy" id="69960"/>
    <lineage>
        <taxon>Bacteria</taxon>
        <taxon>Pseudomonadati</taxon>
        <taxon>Pseudomonadota</taxon>
        <taxon>Alphaproteobacteria</taxon>
        <taxon>Rhodospirillales</taxon>
        <taxon>Rhodospirillaceae</taxon>
        <taxon>Rhodospira</taxon>
    </lineage>
</organism>